<accession>A0A812NPN9</accession>
<feature type="region of interest" description="Disordered" evidence="1">
    <location>
        <begin position="80"/>
        <end position="100"/>
    </location>
</feature>
<feature type="compositionally biased region" description="Polar residues" evidence="1">
    <location>
        <begin position="82"/>
        <end position="100"/>
    </location>
</feature>
<gene>
    <name evidence="2" type="ORF">SNAT2548_LOCUS16628</name>
</gene>
<dbReference type="Proteomes" id="UP000604046">
    <property type="component" value="Unassembled WGS sequence"/>
</dbReference>
<proteinExistence type="predicted"/>
<dbReference type="EMBL" id="CAJNDS010002086">
    <property type="protein sequence ID" value="CAE7317096.1"/>
    <property type="molecule type" value="Genomic_DNA"/>
</dbReference>
<keyword evidence="3" id="KW-1185">Reference proteome</keyword>
<evidence type="ECO:0000313" key="3">
    <source>
        <dbReference type="Proteomes" id="UP000604046"/>
    </source>
</evidence>
<protein>
    <submittedName>
        <fullName evidence="2">Uncharacterized protein</fullName>
    </submittedName>
</protein>
<reference evidence="2" key="1">
    <citation type="submission" date="2021-02" db="EMBL/GenBank/DDBJ databases">
        <authorList>
            <person name="Dougan E. K."/>
            <person name="Rhodes N."/>
            <person name="Thang M."/>
            <person name="Chan C."/>
        </authorList>
    </citation>
    <scope>NUCLEOTIDE SEQUENCE</scope>
</reference>
<evidence type="ECO:0000256" key="1">
    <source>
        <dbReference type="SAM" id="MobiDB-lite"/>
    </source>
</evidence>
<organism evidence="2 3">
    <name type="scientific">Symbiodinium natans</name>
    <dbReference type="NCBI Taxonomy" id="878477"/>
    <lineage>
        <taxon>Eukaryota</taxon>
        <taxon>Sar</taxon>
        <taxon>Alveolata</taxon>
        <taxon>Dinophyceae</taxon>
        <taxon>Suessiales</taxon>
        <taxon>Symbiodiniaceae</taxon>
        <taxon>Symbiodinium</taxon>
    </lineage>
</organism>
<evidence type="ECO:0000313" key="2">
    <source>
        <dbReference type="EMBL" id="CAE7317096.1"/>
    </source>
</evidence>
<name>A0A812NPN9_9DINO</name>
<dbReference type="AlphaFoldDB" id="A0A812NPN9"/>
<sequence>MTTVPCTHFSPALLRWQTSKDELMLFIRPHSWHEALRSCDGLLTRPFPSKRGVPWDLDVNPGPDTTFPYRPSRVRNGLSLWQPATGQDGSTYISSFQRRP</sequence>
<comment type="caution">
    <text evidence="2">The sequence shown here is derived from an EMBL/GenBank/DDBJ whole genome shotgun (WGS) entry which is preliminary data.</text>
</comment>